<name>A0A1G6CP01_9STRE</name>
<dbReference type="InterPro" id="IPR013688">
    <property type="entry name" value="GBS_Bsp-like"/>
</dbReference>
<evidence type="ECO:0000313" key="5">
    <source>
        <dbReference type="Proteomes" id="UP000182508"/>
    </source>
</evidence>
<dbReference type="Gene3D" id="3.90.70.10">
    <property type="entry name" value="Cysteine proteinases"/>
    <property type="match status" value="1"/>
</dbReference>
<dbReference type="NCBIfam" id="TIGR03726">
    <property type="entry name" value="strep_RK_lipo"/>
    <property type="match status" value="1"/>
</dbReference>
<organism evidence="4 5">
    <name type="scientific">Streptococcus henryi</name>
    <dbReference type="NCBI Taxonomy" id="439219"/>
    <lineage>
        <taxon>Bacteria</taxon>
        <taxon>Bacillati</taxon>
        <taxon>Bacillota</taxon>
        <taxon>Bacilli</taxon>
        <taxon>Lactobacillales</taxon>
        <taxon>Streptococcaceae</taxon>
        <taxon>Streptococcus</taxon>
    </lineage>
</organism>
<feature type="chain" id="PRO_5010237873" evidence="2">
    <location>
        <begin position="36"/>
        <end position="907"/>
    </location>
</feature>
<reference evidence="4 5" key="1">
    <citation type="submission" date="2016-10" db="EMBL/GenBank/DDBJ databases">
        <authorList>
            <person name="de Groot N.N."/>
        </authorList>
    </citation>
    <scope>NUCLEOTIDE SEQUENCE [LARGE SCALE GENOMIC DNA]</scope>
    <source>
        <strain evidence="4 5">A-4</strain>
    </source>
</reference>
<sequence>MNSKYTYGFKKSKAYGLCGVAIAAFLFSSAQTVLADEAVTTPSSEASLVVQSVDLQNEAAVDQSSDSVLLTESEVAETPLNSTEDIIESSDDNMSSLVSSVEDAKETVEEAIKPDTEESAISSDLTDKDSSEETVIEVEESNTSQVESDLDNKQIIGTEQNETPELDQKKMSQDEQVETSEEDKSEAVAASAGEITEAVAMHRLYNPNSGEHFYTAAVGEKDFLVKVGWKYENIGWYAPKTGESVYRLYNPNAGDHHYTLSSGEKNYLVNVGWKYEGIAWYSAGSSVMYRLYNPNAKTGTHHYTSSKGESDALVKRGWKYEGISWYGVDSNALATPSGNPTQVSAQLNTDGIAITLTSNKVSDYSKVTFSVWSEAKGQNDIKWYKADKSGKTVVNYSTLGDYGNYKVQAYLNENGKLLVLDTDSITIVKPSVKETITKNDDMSYTVTISNVPLYMSSIVLPTWSEKYGQDDIIWTKTNKINSTTYQAVIKLRDHSYDIGKYHLHIYGQSKLGGSHQIGLGATEGFTVKSSDIKLTEPDVIVQNYDKNKGQLTVVVIGGSNSKAIKSVRVAAWSESDRGNLYWYTSSSVKDGQLRLTVDEKYHHNLAGDYQVHVYVTTTDGVEKGRVLGPYHFNKVASQSKVSSTYKGTGVFNLSVDNVYSNGKVVYAVWSDKNGQDDMKWYTATQSGQIANAIVNVTQHTGTGTYHVHVYQNDNGKMYFLTSQDFQVKRTNYDMPYYSQGDSRWGSKTYNYYTMASSGCVPTSLAMVFSSLTGKTVTPVNVADYLYYNTIEFNRSEIGSSGQGVLMATRQWGLTPTALTSFDALASNLKEGHHVVAAVQQNKFSPWGGGMSHEIVLKGFSNGNTYVYDPYNAANNGWYPIISLWNEQSTQGLDLRGVGRPFVKITDN</sequence>
<accession>A0A1G6CP01</accession>
<dbReference type="STRING" id="439219.SAMN02910293_01711"/>
<feature type="compositionally biased region" description="Basic and acidic residues" evidence="1">
    <location>
        <begin position="102"/>
        <end position="116"/>
    </location>
</feature>
<dbReference type="InterPro" id="IPR043708">
    <property type="entry name" value="DUF5648"/>
</dbReference>
<dbReference type="AlphaFoldDB" id="A0A1G6CP01"/>
<evidence type="ECO:0000313" key="4">
    <source>
        <dbReference type="EMBL" id="SDB34619.1"/>
    </source>
</evidence>
<dbReference type="EMBL" id="FMXP01000024">
    <property type="protein sequence ID" value="SDB34619.1"/>
    <property type="molecule type" value="Genomic_DNA"/>
</dbReference>
<proteinExistence type="predicted"/>
<keyword evidence="4" id="KW-0449">Lipoprotein</keyword>
<dbReference type="eggNOG" id="COG3757">
    <property type="taxonomic scope" value="Bacteria"/>
</dbReference>
<evidence type="ECO:0000256" key="2">
    <source>
        <dbReference type="SAM" id="SignalP"/>
    </source>
</evidence>
<dbReference type="eggNOG" id="COG0860">
    <property type="taxonomic scope" value="Bacteria"/>
</dbReference>
<feature type="compositionally biased region" description="Acidic residues" evidence="1">
    <location>
        <begin position="175"/>
        <end position="184"/>
    </location>
</feature>
<feature type="compositionally biased region" description="Low complexity" evidence="1">
    <location>
        <begin position="92"/>
        <end position="101"/>
    </location>
</feature>
<dbReference type="InterPro" id="IPR021197">
    <property type="entry name" value="Cross-wall-target_lipo_motif"/>
</dbReference>
<protein>
    <submittedName>
        <fullName evidence="4">Putative cross-wall-targeting lipoprotein signal</fullName>
    </submittedName>
</protein>
<feature type="signal peptide" evidence="2">
    <location>
        <begin position="1"/>
        <end position="35"/>
    </location>
</feature>
<dbReference type="eggNOG" id="COG5263">
    <property type="taxonomic scope" value="Bacteria"/>
</dbReference>
<keyword evidence="5" id="KW-1185">Reference proteome</keyword>
<feature type="region of interest" description="Disordered" evidence="1">
    <location>
        <begin position="86"/>
        <end position="188"/>
    </location>
</feature>
<dbReference type="Pfam" id="PF08481">
    <property type="entry name" value="GBS_Bsp-like"/>
    <property type="match status" value="4"/>
</dbReference>
<dbReference type="Pfam" id="PF18885">
    <property type="entry name" value="DUF5648"/>
    <property type="match status" value="1"/>
</dbReference>
<gene>
    <name evidence="4" type="ORF">SAMN02910293_01711</name>
</gene>
<evidence type="ECO:0000256" key="1">
    <source>
        <dbReference type="SAM" id="MobiDB-lite"/>
    </source>
</evidence>
<feature type="domain" description="DUF5648" evidence="3">
    <location>
        <begin position="201"/>
        <end position="327"/>
    </location>
</feature>
<dbReference type="Gene3D" id="2.60.40.3760">
    <property type="match status" value="4"/>
</dbReference>
<dbReference type="Proteomes" id="UP000182508">
    <property type="component" value="Unassembled WGS sequence"/>
</dbReference>
<evidence type="ECO:0000259" key="3">
    <source>
        <dbReference type="Pfam" id="PF18885"/>
    </source>
</evidence>
<dbReference type="RefSeq" id="WP_074486366.1">
    <property type="nucleotide sequence ID" value="NZ_FMXP01000024.1"/>
</dbReference>
<keyword evidence="2" id="KW-0732">Signal</keyword>